<gene>
    <name evidence="3" type="ORF">BJP36_07740</name>
</gene>
<dbReference type="Proteomes" id="UP000176944">
    <property type="component" value="Chromosome"/>
</dbReference>
<accession>A0A1D9FWW5</accession>
<organism evidence="3 4">
    <name type="scientific">Moorena producens (strain JHB)</name>
    <dbReference type="NCBI Taxonomy" id="1454205"/>
    <lineage>
        <taxon>Bacteria</taxon>
        <taxon>Bacillati</taxon>
        <taxon>Cyanobacteriota</taxon>
        <taxon>Cyanophyceae</taxon>
        <taxon>Coleofasciculales</taxon>
        <taxon>Coleofasciculaceae</taxon>
        <taxon>Moorena</taxon>
    </lineage>
</organism>
<sequence length="342" mass="40581">MPSLRRLEKKQEDLEETYEKLRKRLKRLRNSYAIETDTAEKFKLEEDIEEYEEKLEAIEEELDDIEEKIENYQRGHHSQAINKPQNVDTLYKVLLKLGYWQQQQLFEKIVRTHQESHGAFLIHGKSRDYGQRWLANRLAFNAARNLAGKTILIDLNRRSLRTDMSSIWEEFAGRISLTEESSPGEIVTGLLKLWQSQHVLICFNNVDASIEDNLRDLIDNLWTGLVQNIARHQPSRFKLLIFFLDYQGLVRSWNIGFVTDYQPDFKTRLPFELPEIIPFGRETIRTWLDYQEDYLPETLSLNKEETVKILLAKKGIPEPTFRKICALCGCNWYEQEKKWLRL</sequence>
<protein>
    <recommendedName>
        <fullName evidence="2">Inactive STAND domain-containing protein</fullName>
    </recommendedName>
</protein>
<evidence type="ECO:0000313" key="4">
    <source>
        <dbReference type="Proteomes" id="UP000176944"/>
    </source>
</evidence>
<dbReference type="Pfam" id="PF19995">
    <property type="entry name" value="iSTAND"/>
    <property type="match status" value="1"/>
</dbReference>
<evidence type="ECO:0000313" key="3">
    <source>
        <dbReference type="EMBL" id="AOY79837.1"/>
    </source>
</evidence>
<dbReference type="InterPro" id="IPR045475">
    <property type="entry name" value="iSTAND"/>
</dbReference>
<proteinExistence type="predicted"/>
<dbReference type="EMBL" id="CP017708">
    <property type="protein sequence ID" value="AOY79837.1"/>
    <property type="molecule type" value="Genomic_DNA"/>
</dbReference>
<name>A0A1D9FWW5_MOOP1</name>
<feature type="coiled-coil region" evidence="1">
    <location>
        <begin position="4"/>
        <end position="75"/>
    </location>
</feature>
<evidence type="ECO:0000259" key="2">
    <source>
        <dbReference type="Pfam" id="PF19995"/>
    </source>
</evidence>
<keyword evidence="1" id="KW-0175">Coiled coil</keyword>
<feature type="domain" description="Inactive STAND" evidence="2">
    <location>
        <begin position="94"/>
        <end position="244"/>
    </location>
</feature>
<dbReference type="AlphaFoldDB" id="A0A1D9FWW5"/>
<reference evidence="4" key="1">
    <citation type="submission" date="2016-10" db="EMBL/GenBank/DDBJ databases">
        <title>Comparative genomics uncovers the prolific and rare metabolic potential of the cyanobacterial genus Moorea.</title>
        <authorList>
            <person name="Leao T."/>
            <person name="Castelao G."/>
            <person name="Korobeynikov A."/>
            <person name="Monroe E.A."/>
            <person name="Podell S."/>
            <person name="Glukhov E."/>
            <person name="Allen E."/>
            <person name="Gerwick W.H."/>
            <person name="Gerwick L."/>
        </authorList>
    </citation>
    <scope>NUCLEOTIDE SEQUENCE [LARGE SCALE GENOMIC DNA]</scope>
    <source>
        <strain evidence="4">JHB</strain>
    </source>
</reference>
<evidence type="ECO:0000256" key="1">
    <source>
        <dbReference type="SAM" id="Coils"/>
    </source>
</evidence>